<protein>
    <submittedName>
        <fullName evidence="2">Uncharacterized protein</fullName>
    </submittedName>
</protein>
<evidence type="ECO:0000313" key="3">
    <source>
        <dbReference type="Proteomes" id="UP001212841"/>
    </source>
</evidence>
<proteinExistence type="predicted"/>
<feature type="region of interest" description="Disordered" evidence="1">
    <location>
        <begin position="19"/>
        <end position="79"/>
    </location>
</feature>
<sequence length="165" mass="17397">MTSQNDDIWTDTVATRTRAKTALDSSSVSAETAAGTDAAPKANAVAKKRTRAAKAPKAKKAAPKPIQRPQIKEAPPPEEAAAVAIPPAHGPAALTTIPTGAVQLVVPAGLTKHERYLWLAGVRDTAIRGCDGETEQLAQTTEVLEKNVDHMKGFLMAKHGYTPDN</sequence>
<gene>
    <name evidence="2" type="ORF">HK097_004941</name>
</gene>
<name>A0AAD5X5Q0_9FUNG</name>
<dbReference type="AlphaFoldDB" id="A0AAD5X5Q0"/>
<evidence type="ECO:0000256" key="1">
    <source>
        <dbReference type="SAM" id="MobiDB-lite"/>
    </source>
</evidence>
<dbReference type="Proteomes" id="UP001212841">
    <property type="component" value="Unassembled WGS sequence"/>
</dbReference>
<comment type="caution">
    <text evidence="2">The sequence shown here is derived from an EMBL/GenBank/DDBJ whole genome shotgun (WGS) entry which is preliminary data.</text>
</comment>
<accession>A0AAD5X5Q0</accession>
<organism evidence="2 3">
    <name type="scientific">Rhizophlyctis rosea</name>
    <dbReference type="NCBI Taxonomy" id="64517"/>
    <lineage>
        <taxon>Eukaryota</taxon>
        <taxon>Fungi</taxon>
        <taxon>Fungi incertae sedis</taxon>
        <taxon>Chytridiomycota</taxon>
        <taxon>Chytridiomycota incertae sedis</taxon>
        <taxon>Chytridiomycetes</taxon>
        <taxon>Rhizophlyctidales</taxon>
        <taxon>Rhizophlyctidaceae</taxon>
        <taxon>Rhizophlyctis</taxon>
    </lineage>
</organism>
<feature type="compositionally biased region" description="Basic residues" evidence="1">
    <location>
        <begin position="46"/>
        <end position="62"/>
    </location>
</feature>
<keyword evidence="3" id="KW-1185">Reference proteome</keyword>
<dbReference type="EMBL" id="JADGJD010000233">
    <property type="protein sequence ID" value="KAJ3053139.1"/>
    <property type="molecule type" value="Genomic_DNA"/>
</dbReference>
<reference evidence="2" key="1">
    <citation type="submission" date="2020-05" db="EMBL/GenBank/DDBJ databases">
        <title>Phylogenomic resolution of chytrid fungi.</title>
        <authorList>
            <person name="Stajich J.E."/>
            <person name="Amses K."/>
            <person name="Simmons R."/>
            <person name="Seto K."/>
            <person name="Myers J."/>
            <person name="Bonds A."/>
            <person name="Quandt C.A."/>
            <person name="Barry K."/>
            <person name="Liu P."/>
            <person name="Grigoriev I."/>
            <person name="Longcore J.E."/>
            <person name="James T.Y."/>
        </authorList>
    </citation>
    <scope>NUCLEOTIDE SEQUENCE</scope>
    <source>
        <strain evidence="2">JEL0318</strain>
    </source>
</reference>
<evidence type="ECO:0000313" key="2">
    <source>
        <dbReference type="EMBL" id="KAJ3053139.1"/>
    </source>
</evidence>